<evidence type="ECO:0000259" key="12">
    <source>
        <dbReference type="Pfam" id="PF08264"/>
    </source>
</evidence>
<keyword evidence="6 9" id="KW-0648">Protein biosynthesis</keyword>
<feature type="domain" description="Aminoacyl-tRNA synthetase class Ia" evidence="11">
    <location>
        <begin position="789"/>
        <end position="823"/>
    </location>
</feature>
<dbReference type="CDD" id="cd07958">
    <property type="entry name" value="Anticodon_Ia_Leu_BEm"/>
    <property type="match status" value="1"/>
</dbReference>
<feature type="domain" description="Aminoacyl-tRNA synthetase class Ia" evidence="11">
    <location>
        <begin position="11"/>
        <end position="155"/>
    </location>
</feature>
<dbReference type="InterPro" id="IPR014729">
    <property type="entry name" value="Rossmann-like_a/b/a_fold"/>
</dbReference>
<evidence type="ECO:0000259" key="13">
    <source>
        <dbReference type="Pfam" id="PF13603"/>
    </source>
</evidence>
<dbReference type="Gene3D" id="3.40.50.620">
    <property type="entry name" value="HUPs"/>
    <property type="match status" value="3"/>
</dbReference>
<dbReference type="STRING" id="468056.SAMN05443549_101852"/>
<evidence type="ECO:0000256" key="8">
    <source>
        <dbReference type="ARBA" id="ARBA00047469"/>
    </source>
</evidence>
<dbReference type="Pfam" id="PF00133">
    <property type="entry name" value="tRNA-synt_1"/>
    <property type="match status" value="2"/>
</dbReference>
<comment type="subcellular location">
    <subcellularLocation>
        <location evidence="9">Cytoplasm</location>
    </subcellularLocation>
</comment>
<dbReference type="InterPro" id="IPR002302">
    <property type="entry name" value="Leu-tRNA-ligase"/>
</dbReference>
<evidence type="ECO:0000256" key="9">
    <source>
        <dbReference type="HAMAP-Rule" id="MF_00049"/>
    </source>
</evidence>
<evidence type="ECO:0000256" key="7">
    <source>
        <dbReference type="ARBA" id="ARBA00023146"/>
    </source>
</evidence>
<comment type="caution">
    <text evidence="9">Lacks conserved residue(s) required for the propagation of feature annotation.</text>
</comment>
<evidence type="ECO:0000256" key="10">
    <source>
        <dbReference type="RuleBase" id="RU363035"/>
    </source>
</evidence>
<dbReference type="RefSeq" id="WP_073368134.1">
    <property type="nucleotide sequence ID" value="NZ_FQWB01000001.1"/>
</dbReference>
<feature type="binding site" evidence="9">
    <location>
        <position position="800"/>
    </location>
    <ligand>
        <name>ATP</name>
        <dbReference type="ChEBI" id="CHEBI:30616"/>
    </ligand>
</feature>
<keyword evidence="5 9" id="KW-0067">ATP-binding</keyword>
<dbReference type="GO" id="GO:0004823">
    <property type="term" value="F:leucine-tRNA ligase activity"/>
    <property type="evidence" value="ECO:0007669"/>
    <property type="project" value="UniProtKB-UniRule"/>
</dbReference>
<dbReference type="FunFam" id="1.10.730.10:FF:000011">
    <property type="entry name" value="Leucine--tRNA ligase chloroplastic/mitochondrial"/>
    <property type="match status" value="1"/>
</dbReference>
<dbReference type="GO" id="GO:0002161">
    <property type="term" value="F:aminoacyl-tRNA deacylase activity"/>
    <property type="evidence" value="ECO:0007669"/>
    <property type="project" value="InterPro"/>
</dbReference>
<dbReference type="GO" id="GO:0006429">
    <property type="term" value="P:leucyl-tRNA aminoacylation"/>
    <property type="evidence" value="ECO:0007669"/>
    <property type="project" value="UniProtKB-UniRule"/>
</dbReference>
<dbReference type="InterPro" id="IPR009080">
    <property type="entry name" value="tRNAsynth_Ia_anticodon-bd"/>
</dbReference>
<dbReference type="GO" id="GO:0005829">
    <property type="term" value="C:cytosol"/>
    <property type="evidence" value="ECO:0007669"/>
    <property type="project" value="TreeGrafter"/>
</dbReference>
<dbReference type="Pfam" id="PF08264">
    <property type="entry name" value="Anticodon_1"/>
    <property type="match status" value="1"/>
</dbReference>
<evidence type="ECO:0000256" key="4">
    <source>
        <dbReference type="ARBA" id="ARBA00022741"/>
    </source>
</evidence>
<dbReference type="SUPFAM" id="SSF50677">
    <property type="entry name" value="ValRS/IleRS/LeuRS editing domain"/>
    <property type="match status" value="1"/>
</dbReference>
<feature type="domain" description="Leucyl-tRNA synthetase editing" evidence="13">
    <location>
        <begin position="288"/>
        <end position="473"/>
    </location>
</feature>
<dbReference type="EC" id="6.1.1.4" evidence="9"/>
<dbReference type="Gene3D" id="1.10.730.10">
    <property type="entry name" value="Isoleucyl-tRNA Synthetase, Domain 1"/>
    <property type="match status" value="2"/>
</dbReference>
<evidence type="ECO:0000256" key="5">
    <source>
        <dbReference type="ARBA" id="ARBA00022840"/>
    </source>
</evidence>
<reference evidence="15" key="1">
    <citation type="submission" date="2016-11" db="EMBL/GenBank/DDBJ databases">
        <authorList>
            <person name="Varghese N."/>
            <person name="Submissions S."/>
        </authorList>
    </citation>
    <scope>NUCLEOTIDE SEQUENCE [LARGE SCALE GENOMIC DNA]</scope>
    <source>
        <strain evidence="15">DSM 19978</strain>
    </source>
</reference>
<comment type="catalytic activity">
    <reaction evidence="8 9">
        <text>tRNA(Leu) + L-leucine + ATP = L-leucyl-tRNA(Leu) + AMP + diphosphate</text>
        <dbReference type="Rhea" id="RHEA:11688"/>
        <dbReference type="Rhea" id="RHEA-COMP:9613"/>
        <dbReference type="Rhea" id="RHEA-COMP:9622"/>
        <dbReference type="ChEBI" id="CHEBI:30616"/>
        <dbReference type="ChEBI" id="CHEBI:33019"/>
        <dbReference type="ChEBI" id="CHEBI:57427"/>
        <dbReference type="ChEBI" id="CHEBI:78442"/>
        <dbReference type="ChEBI" id="CHEBI:78494"/>
        <dbReference type="ChEBI" id="CHEBI:456215"/>
        <dbReference type="EC" id="6.1.1.4"/>
    </reaction>
</comment>
<keyword evidence="15" id="KW-1185">Reference proteome</keyword>
<dbReference type="GO" id="GO:0005524">
    <property type="term" value="F:ATP binding"/>
    <property type="evidence" value="ECO:0007669"/>
    <property type="project" value="UniProtKB-UniRule"/>
</dbReference>
<gene>
    <name evidence="9" type="primary">leuS</name>
    <name evidence="14" type="ORF">SAMN05443549_101852</name>
</gene>
<dbReference type="InterPro" id="IPR009008">
    <property type="entry name" value="Val/Leu/Ile-tRNA-synth_edit"/>
</dbReference>
<dbReference type="SUPFAM" id="SSF47323">
    <property type="entry name" value="Anticodon-binding domain of a subclass of class I aminoacyl-tRNA synthetases"/>
    <property type="match status" value="1"/>
</dbReference>
<keyword evidence="4 9" id="KW-0547">Nucleotide-binding</keyword>
<dbReference type="InterPro" id="IPR001412">
    <property type="entry name" value="aa-tRNA-synth_I_CS"/>
</dbReference>
<dbReference type="HAMAP" id="MF_00049_B">
    <property type="entry name" value="Leu_tRNA_synth_B"/>
    <property type="match status" value="1"/>
</dbReference>
<dbReference type="InterPro" id="IPR002300">
    <property type="entry name" value="aa-tRNA-synth_Ia"/>
</dbReference>
<evidence type="ECO:0000256" key="3">
    <source>
        <dbReference type="ARBA" id="ARBA00022598"/>
    </source>
</evidence>
<feature type="domain" description="Methionyl/Valyl/Leucyl/Isoleucyl-tRNA synthetase anticodon-binding" evidence="12">
    <location>
        <begin position="873"/>
        <end position="985"/>
    </location>
</feature>
<accession>A0A1M5FMD8</accession>
<evidence type="ECO:0000313" key="15">
    <source>
        <dbReference type="Proteomes" id="UP000184516"/>
    </source>
</evidence>
<evidence type="ECO:0000313" key="14">
    <source>
        <dbReference type="EMBL" id="SHF92668.1"/>
    </source>
</evidence>
<feature type="short sequence motif" description="'KMSKS' region" evidence="9">
    <location>
        <begin position="797"/>
        <end position="801"/>
    </location>
</feature>
<dbReference type="PANTHER" id="PTHR43740:SF2">
    <property type="entry name" value="LEUCINE--TRNA LIGASE, MITOCHONDRIAL"/>
    <property type="match status" value="1"/>
</dbReference>
<dbReference type="FunFam" id="3.40.50.620:FF:000056">
    <property type="entry name" value="Leucine--tRNA ligase"/>
    <property type="match status" value="1"/>
</dbReference>
<proteinExistence type="inferred from homology"/>
<keyword evidence="2 9" id="KW-0963">Cytoplasm</keyword>
<organism evidence="14 15">
    <name type="scientific">Flavobacterium fluvii</name>
    <dbReference type="NCBI Taxonomy" id="468056"/>
    <lineage>
        <taxon>Bacteria</taxon>
        <taxon>Pseudomonadati</taxon>
        <taxon>Bacteroidota</taxon>
        <taxon>Flavobacteriia</taxon>
        <taxon>Flavobacteriales</taxon>
        <taxon>Flavobacteriaceae</taxon>
        <taxon>Flavobacterium</taxon>
    </lineage>
</organism>
<dbReference type="PROSITE" id="PS00178">
    <property type="entry name" value="AA_TRNA_LIGASE_I"/>
    <property type="match status" value="1"/>
</dbReference>
<dbReference type="Proteomes" id="UP000184516">
    <property type="component" value="Unassembled WGS sequence"/>
</dbReference>
<evidence type="ECO:0000256" key="2">
    <source>
        <dbReference type="ARBA" id="ARBA00022490"/>
    </source>
</evidence>
<dbReference type="AlphaFoldDB" id="A0A1M5FMD8"/>
<evidence type="ECO:0000259" key="11">
    <source>
        <dbReference type="Pfam" id="PF00133"/>
    </source>
</evidence>
<dbReference type="OrthoDB" id="9810365at2"/>
<dbReference type="SUPFAM" id="SSF52374">
    <property type="entry name" value="Nucleotidylyl transferase"/>
    <property type="match status" value="1"/>
</dbReference>
<dbReference type="EMBL" id="FQWB01000001">
    <property type="protein sequence ID" value="SHF92668.1"/>
    <property type="molecule type" value="Genomic_DNA"/>
</dbReference>
<dbReference type="Pfam" id="PF13603">
    <property type="entry name" value="tRNA-synt_1_2"/>
    <property type="match status" value="1"/>
</dbReference>
<dbReference type="Gene3D" id="3.90.740.10">
    <property type="entry name" value="Valyl/Leucyl/Isoleucyl-tRNA synthetase, editing domain"/>
    <property type="match status" value="1"/>
</dbReference>
<keyword evidence="3 9" id="KW-0436">Ligase</keyword>
<comment type="similarity">
    <text evidence="1 9 10">Belongs to the class-I aminoacyl-tRNA synthetase family.</text>
</comment>
<sequence>MKYNPNEIEAKWQKYWAEHKTFAAKNDSGKPKYYVLDMFPYPSGAGLHVGHPLGYIASDVYSRYKRHRGFNVLHPMGYDSFGLPAEQYAIQTGQRPEDTTSVNIDGGVDKEGNQIAGYRKQLDKIGFSFDWSREVRTSNPDYYKHTQWIFIQLFNSWYNKNTDKAEDISTLVSIFETEGNANVNAVCDENIQAFSSSEWNAFSSAEQQKILLQYRLTYLAETEVNWCPGLGTVLANDEIVNGVSERGGFPVIRKKMTQWSMRISAYAERLLQGLNDIDWSESIKESQRNWIGKSVGAMVSFKLKDHQANIDVFTTRPDTIFGVTFMTLAPEHELVAQITTAEQKAEVEAYIEKTAKRSERERMADVKTISGVFTGAYAEHPFTKEPIPVWIGDYVLAGYGTGAVMAVPCGDERDYAFANFFKGQNGMPEIKNIVDKDISEGAYGGKEGFQLVNSDFLNGMGYKDGTKKVIEEFENIKQGFGKVNYRLRDAVFSRQRYWGEPFPVYYVNGLPQMIDAKHLPIVLPEVEKYLPTEDGLPPLGNASVWAWDSLQCSVVSTQLIDNKTIFPLELNTMPGWAGSSWYWMRYMDAKNDGEFASKEALKYWESVDLYIGGSEHATGHLLYSRFWNKFLKDKGFAPTEEPFKKLINQGMILGTSAFVNGVWVELSYRSVKRDFSNSNKLIAIDLPHPFFIGISKKIIDSNEFKSDEFGLVYNNVLDELIKNRFPKLRFVDSEKNILDECFDYRCSVVKPHTDVNFVNASDELDIEAFKNWRENYNDAEFICDENGKFIVGREVEKMSKSKYNVVTPDDICAEYGADTLRLYEMFLGPLEQAKPWNTAGISGVFGFLKKLWRLYFDENGSIVTNDKPTKDNLKSLHKTIKKTADDIENFSFNTSVSQFMICVNELSTQNCHSRAILEPLAILISPYAPHIAEELWSQLGNSGSISTVEFPVFEPAHLVESDKEYPVSFNGKMRFTINLPLDLTKEQIEEIVMKDERTIKQLDGKTPNKVIIVPGKIINLVG</sequence>
<dbReference type="InterPro" id="IPR013155">
    <property type="entry name" value="M/V/L/I-tRNA-synth_anticd-bd"/>
</dbReference>
<dbReference type="PRINTS" id="PR00985">
    <property type="entry name" value="TRNASYNTHLEU"/>
</dbReference>
<protein>
    <recommendedName>
        <fullName evidence="9">Leucine--tRNA ligase</fullName>
        <ecNumber evidence="9">6.1.1.4</ecNumber>
    </recommendedName>
    <alternativeName>
        <fullName evidence="9">Leucyl-tRNA synthetase</fullName>
        <shortName evidence="9">LeuRS</shortName>
    </alternativeName>
</protein>
<dbReference type="FunFam" id="3.40.50.620:FF:000060">
    <property type="entry name" value="Leucine--tRNA ligase"/>
    <property type="match status" value="1"/>
</dbReference>
<name>A0A1M5FMD8_9FLAO</name>
<keyword evidence="7 9" id="KW-0030">Aminoacyl-tRNA synthetase</keyword>
<evidence type="ECO:0000256" key="6">
    <source>
        <dbReference type="ARBA" id="ARBA00022917"/>
    </source>
</evidence>
<dbReference type="InterPro" id="IPR025709">
    <property type="entry name" value="Leu_tRNA-synth_edit"/>
</dbReference>
<dbReference type="PANTHER" id="PTHR43740">
    <property type="entry name" value="LEUCYL-TRNA SYNTHETASE"/>
    <property type="match status" value="1"/>
</dbReference>
<evidence type="ECO:0000256" key="1">
    <source>
        <dbReference type="ARBA" id="ARBA00005594"/>
    </source>
</evidence>